<dbReference type="EMBL" id="HG675164">
    <property type="protein sequence ID" value="CDJ40594.1"/>
    <property type="molecule type" value="Genomic_DNA"/>
</dbReference>
<accession>U6KW71</accession>
<evidence type="ECO:0000313" key="2">
    <source>
        <dbReference type="EMBL" id="CDJ40594.1"/>
    </source>
</evidence>
<dbReference type="OrthoDB" id="346063at2759"/>
<dbReference type="InterPro" id="IPR021288">
    <property type="entry name" value="Surface_antigen"/>
</dbReference>
<dbReference type="Proteomes" id="UP000030747">
    <property type="component" value="Unassembled WGS sequence"/>
</dbReference>
<dbReference type="Pfam" id="PF11054">
    <property type="entry name" value="Surface_antigen"/>
    <property type="match status" value="1"/>
</dbReference>
<reference evidence="2" key="1">
    <citation type="submission" date="2013-10" db="EMBL/GenBank/DDBJ databases">
        <title>Genomic analysis of the causative agents of coccidiosis in chickens.</title>
        <authorList>
            <person name="Reid A.J."/>
            <person name="Blake D."/>
            <person name="Billington K."/>
            <person name="Browne H."/>
            <person name="Dunn M."/>
            <person name="Hung S."/>
            <person name="Kawahara F."/>
            <person name="Miranda-Saavedra D."/>
            <person name="Mourier T."/>
            <person name="Nagra H."/>
            <person name="Otto T.D."/>
            <person name="Rawlings N."/>
            <person name="Sanchez A."/>
            <person name="Sanders M."/>
            <person name="Subramaniam C."/>
            <person name="Tay Y."/>
            <person name="Dear P."/>
            <person name="Doerig C."/>
            <person name="Gruber A."/>
            <person name="Parkinson J."/>
            <person name="Shirley M."/>
            <person name="Wan K.L."/>
            <person name="Berriman M."/>
            <person name="Tomley F."/>
            <person name="Pain A."/>
        </authorList>
    </citation>
    <scope>NUCLEOTIDE SEQUENCE [LARGE SCALE GENOMIC DNA]</scope>
    <source>
        <strain evidence="2">Houghton</strain>
    </source>
</reference>
<keyword evidence="3" id="KW-1185">Reference proteome</keyword>
<dbReference type="RefSeq" id="XP_013231344.1">
    <property type="nucleotide sequence ID" value="XM_013375890.1"/>
</dbReference>
<gene>
    <name evidence="2" type="ORF">ETH_00034900</name>
</gene>
<evidence type="ECO:0000256" key="1">
    <source>
        <dbReference type="SAM" id="SignalP"/>
    </source>
</evidence>
<dbReference type="AlphaFoldDB" id="U6KW71"/>
<reference evidence="2" key="2">
    <citation type="submission" date="2013-10" db="EMBL/GenBank/DDBJ databases">
        <authorList>
            <person name="Aslett M."/>
        </authorList>
    </citation>
    <scope>NUCLEOTIDE SEQUENCE [LARGE SCALE GENOMIC DNA]</scope>
    <source>
        <strain evidence="2">Houghton</strain>
    </source>
</reference>
<organism evidence="2 3">
    <name type="scientific">Eimeria tenella</name>
    <name type="common">Coccidian parasite</name>
    <dbReference type="NCBI Taxonomy" id="5802"/>
    <lineage>
        <taxon>Eukaryota</taxon>
        <taxon>Sar</taxon>
        <taxon>Alveolata</taxon>
        <taxon>Apicomplexa</taxon>
        <taxon>Conoidasida</taxon>
        <taxon>Coccidia</taxon>
        <taxon>Eucoccidiorida</taxon>
        <taxon>Eimeriorina</taxon>
        <taxon>Eimeriidae</taxon>
        <taxon>Eimeria</taxon>
    </lineage>
</organism>
<feature type="signal peptide" evidence="1">
    <location>
        <begin position="1"/>
        <end position="25"/>
    </location>
</feature>
<name>U6KW71_EIMTE</name>
<evidence type="ECO:0000313" key="3">
    <source>
        <dbReference type="Proteomes" id="UP000030747"/>
    </source>
</evidence>
<dbReference type="GeneID" id="25256021"/>
<dbReference type="VEuPathDB" id="ToxoDB:ETH2_0929600"/>
<keyword evidence="1" id="KW-0732">Signal</keyword>
<protein>
    <submittedName>
        <fullName evidence="2">SAG family member</fullName>
    </submittedName>
</protein>
<dbReference type="VEuPathDB" id="ToxoDB:ETH_00034900"/>
<proteinExistence type="predicted"/>
<sequence length="258" mass="27335">MTRFNLFSGVIGPLLLLSGASVGTGEPADQQTIKYAVKLGENAQCLDEVNAAREAAALAKFTGAADDEKRLPTPSAELEEGWKKLCEYLIPTTEDNGEAKVSGSPFKSGTYAVNVLTSETPQCRETVDSWKKAYKHFSGLPPSKSQDPEIYRKQDNISFVALYNPSTEGTADCRVATCTKTVSGGAGVLNGGETSQPTGKGHALICMTTPDVFQDASSTPFTPEQWDKIITSLTGSASAAVPHLTTLAIVLLSTLLVL</sequence>
<feature type="chain" id="PRO_5004671927" evidence="1">
    <location>
        <begin position="26"/>
        <end position="258"/>
    </location>
</feature>